<keyword evidence="14" id="KW-0812">Transmembrane</keyword>
<evidence type="ECO:0000256" key="7">
    <source>
        <dbReference type="ARBA" id="ARBA00022801"/>
    </source>
</evidence>
<dbReference type="InterPro" id="IPR001579">
    <property type="entry name" value="Glyco_hydro_18_chit_AS"/>
</dbReference>
<keyword evidence="5" id="KW-0964">Secreted</keyword>
<dbReference type="Pfam" id="PF01476">
    <property type="entry name" value="LysM"/>
    <property type="match status" value="2"/>
</dbReference>
<keyword evidence="6" id="KW-0147">Chitin-binding</keyword>
<dbReference type="GO" id="GO:0008843">
    <property type="term" value="F:endochitinase activity"/>
    <property type="evidence" value="ECO:0007669"/>
    <property type="project" value="UniProtKB-EC"/>
</dbReference>
<feature type="domain" description="LysM" evidence="16">
    <location>
        <begin position="356"/>
        <end position="404"/>
    </location>
</feature>
<dbReference type="Gene3D" id="3.20.20.80">
    <property type="entry name" value="Glycosidases"/>
    <property type="match status" value="1"/>
</dbReference>
<evidence type="ECO:0000256" key="12">
    <source>
        <dbReference type="ARBA" id="ARBA00023326"/>
    </source>
</evidence>
<dbReference type="SMART" id="SM00257">
    <property type="entry name" value="LysM"/>
    <property type="match status" value="2"/>
</dbReference>
<accession>A0AA40DKX2</accession>
<dbReference type="SUPFAM" id="SSF57016">
    <property type="entry name" value="Plant lectins/antimicrobial peptides"/>
    <property type="match status" value="1"/>
</dbReference>
<dbReference type="SUPFAM" id="SSF54556">
    <property type="entry name" value="Chitinase insertion domain"/>
    <property type="match status" value="1"/>
</dbReference>
<dbReference type="InterPro" id="IPR018392">
    <property type="entry name" value="LysM"/>
</dbReference>
<keyword evidence="11 13" id="KW-0326">Glycosidase</keyword>
<evidence type="ECO:0000256" key="1">
    <source>
        <dbReference type="ARBA" id="ARBA00000822"/>
    </source>
</evidence>
<evidence type="ECO:0000256" key="13">
    <source>
        <dbReference type="RuleBase" id="RU000489"/>
    </source>
</evidence>
<keyword evidence="8" id="KW-0146">Chitin degradation</keyword>
<dbReference type="EC" id="3.2.1.14" evidence="4"/>
<dbReference type="AlphaFoldDB" id="A0AA40DKX2"/>
<feature type="domain" description="GH18" evidence="17">
    <location>
        <begin position="504"/>
        <end position="871"/>
    </location>
</feature>
<dbReference type="PANTHER" id="PTHR47700">
    <property type="entry name" value="V CHITINASE, PUTATIVE (AFU_ORTHOLOGUE AFUA_6G13720)-RELATED"/>
    <property type="match status" value="1"/>
</dbReference>
<comment type="subcellular location">
    <subcellularLocation>
        <location evidence="2">Secreted</location>
    </subcellularLocation>
</comment>
<organism evidence="18 19">
    <name type="scientific">Lasiosphaeris hirsuta</name>
    <dbReference type="NCBI Taxonomy" id="260670"/>
    <lineage>
        <taxon>Eukaryota</taxon>
        <taxon>Fungi</taxon>
        <taxon>Dikarya</taxon>
        <taxon>Ascomycota</taxon>
        <taxon>Pezizomycotina</taxon>
        <taxon>Sordariomycetes</taxon>
        <taxon>Sordariomycetidae</taxon>
        <taxon>Sordariales</taxon>
        <taxon>Lasiosphaeriaceae</taxon>
        <taxon>Lasiosphaeris</taxon>
    </lineage>
</organism>
<reference evidence="18" key="1">
    <citation type="submission" date="2023-06" db="EMBL/GenBank/DDBJ databases">
        <title>Genome-scale phylogeny and comparative genomics of the fungal order Sordariales.</title>
        <authorList>
            <consortium name="Lawrence Berkeley National Laboratory"/>
            <person name="Hensen N."/>
            <person name="Bonometti L."/>
            <person name="Westerberg I."/>
            <person name="Brannstrom I.O."/>
            <person name="Guillou S."/>
            <person name="Cros-Aarteil S."/>
            <person name="Calhoun S."/>
            <person name="Haridas S."/>
            <person name="Kuo A."/>
            <person name="Mondo S."/>
            <person name="Pangilinan J."/>
            <person name="Riley R."/>
            <person name="Labutti K."/>
            <person name="Andreopoulos B."/>
            <person name="Lipzen A."/>
            <person name="Chen C."/>
            <person name="Yanf M."/>
            <person name="Daum C."/>
            <person name="Ng V."/>
            <person name="Clum A."/>
            <person name="Steindorff A."/>
            <person name="Ohm R."/>
            <person name="Martin F."/>
            <person name="Silar P."/>
            <person name="Natvig D."/>
            <person name="Lalanne C."/>
            <person name="Gautier V."/>
            <person name="Ament-Velasquez S.L."/>
            <person name="Kruys A."/>
            <person name="Hutchinson M.I."/>
            <person name="Powell A.J."/>
            <person name="Barry K."/>
            <person name="Miller A.N."/>
            <person name="Grigoriev I.V."/>
            <person name="Debuchy R."/>
            <person name="Gladieux P."/>
            <person name="Thoren M.H."/>
            <person name="Johannesson H."/>
        </authorList>
    </citation>
    <scope>NUCLEOTIDE SEQUENCE</scope>
    <source>
        <strain evidence="18">SMH4607-1</strain>
    </source>
</reference>
<feature type="transmembrane region" description="Helical" evidence="14">
    <location>
        <begin position="1145"/>
        <end position="1169"/>
    </location>
</feature>
<dbReference type="SUPFAM" id="SSF51445">
    <property type="entry name" value="(Trans)glycosidases"/>
    <property type="match status" value="1"/>
</dbReference>
<dbReference type="Gene3D" id="3.10.350.10">
    <property type="entry name" value="LysM domain"/>
    <property type="match status" value="2"/>
</dbReference>
<dbReference type="Proteomes" id="UP001172102">
    <property type="component" value="Unassembled WGS sequence"/>
</dbReference>
<keyword evidence="7 13" id="KW-0378">Hydrolase</keyword>
<dbReference type="InterPro" id="IPR036861">
    <property type="entry name" value="Endochitinase-like_sf"/>
</dbReference>
<dbReference type="Gene3D" id="3.10.50.10">
    <property type="match status" value="1"/>
</dbReference>
<evidence type="ECO:0000256" key="6">
    <source>
        <dbReference type="ARBA" id="ARBA00022669"/>
    </source>
</evidence>
<evidence type="ECO:0000256" key="3">
    <source>
        <dbReference type="ARBA" id="ARBA00008682"/>
    </source>
</evidence>
<name>A0AA40DKX2_9PEZI</name>
<evidence type="ECO:0000256" key="8">
    <source>
        <dbReference type="ARBA" id="ARBA00023024"/>
    </source>
</evidence>
<sequence length="1261" mass="137875">MAPLAFWVGAVALTLAPHHAYAQYWSQYERCPQSCAVLGEDPAKWTHYHDTDVLATCDETLLFDVGLNVALQDNFFIRACSTTGKGARVKVRSVRSVTRQEVTAPHLANSTGPLTCGSLATKAKADLAAGWTGSADGKRARLTNGAHELSRYLKDAADCGTISLLAYAEGAVVGVYVGGDFQRTSAASLVGKFLNRVPTGSAQSFLQACNPHDFTSQNFGVFADARGNISAVQSALRTWSESKCLDVTEFDSTKTLAGEEVGVFASTVHKSFAGSANSTNGTFTLERRADCRAVEVVSGDSCAALATRCGISGDDFMKFNTKKDLCSSLMPKQFVCCNKGDTPDPKPKKQGDGSCFPHEVGKGESCWSIAEQFYLKSDDIEKLNKKTWGWSGCSALLPQQMICLSEGTPPMPLPISNAVCGPQKPCTKEPCPTKPPSDKSLADMNPCPLKACCNIWGQCGTTDDFCTVSPSDTGAPGSTKNGTWSCVSNCGTKIVNNAKGPDKYFRIGYFEAWNFKRDCLNMHVTQTPSGFTHIHFAFATITPDFKVSIKGIEDQFDKLKGMKDVKKILSFGGWSFSTDQDTFPIFRDAVTDANRLAFANNAVEFLKTHNLDGLDFDWEYPGAPDIPGVPAGSDSEAPNYLKFLQMVRSRLPSGKSLSIALPASFWYLKAFPIEDMNKVVDYFIYMTYDLHGQWDYNNSWASPGCKSGNCLRSHINMTETMNALSMVTKAGAETRKLIVGVTSYGRSFRMAKADCDGPNCFFTGSANVSEAEPGECTGTSGYIADAEIRRINNFYAGDSRDGFKSWYDKGSESDIMVWPSSKGNNWVSYMGPDEKKKRIDKYKGLNMGGTTDWAIDLGAFYEAEKGGAHDNDDGDVGAFSAVCDKDYKDLDSIERDAETIPVNCRSLYTIEVLSLMLDQLVDKYHEVIKNYDGKFGYYADWVREMIDPALQDFMSWPKDGPGNKYFSCVFKDDTNTEKYRGKCPPPKDLRPQFRDEGYHLDYHLDDEKGFYDQLEKDKGIPKDWVKFGDYDTGMKCTGPKGPPGKTDPCIPARQMHKNYPLKADKVEVVDPKKIFDEALPNLDTLKDNIAMAYLGVGIGNWEVDGDGVAGAITLPVFMMEQAISTMEQVKEIGGKMEEKEKRDRIMLIISIIFMVIPFVGEIGFALAGATAAARIAFMIGEAANAAMTIADIVEDPESAPFAIMGMLLGIGTPKGLKGSKAFNDASLARKVMDESGDMAKMGDIIKNGNGKVQGILKACFR</sequence>
<dbReference type="InterPro" id="IPR011583">
    <property type="entry name" value="Chitinase_II/V-like_cat"/>
</dbReference>
<dbReference type="EMBL" id="JAUKUA010000007">
    <property type="protein sequence ID" value="KAK0705051.1"/>
    <property type="molecule type" value="Genomic_DNA"/>
</dbReference>
<evidence type="ECO:0000259" key="16">
    <source>
        <dbReference type="PROSITE" id="PS51782"/>
    </source>
</evidence>
<keyword evidence="15" id="KW-0732">Signal</keyword>
<dbReference type="PROSITE" id="PS51910">
    <property type="entry name" value="GH18_2"/>
    <property type="match status" value="1"/>
</dbReference>
<proteinExistence type="inferred from homology"/>
<dbReference type="InterPro" id="IPR029070">
    <property type="entry name" value="Chitinase_insertion_sf"/>
</dbReference>
<keyword evidence="14" id="KW-0472">Membrane</keyword>
<dbReference type="PANTHER" id="PTHR47700:SF2">
    <property type="entry name" value="CHITINASE"/>
    <property type="match status" value="1"/>
</dbReference>
<evidence type="ECO:0000256" key="15">
    <source>
        <dbReference type="SAM" id="SignalP"/>
    </source>
</evidence>
<keyword evidence="10" id="KW-0119">Carbohydrate metabolism</keyword>
<comment type="similarity">
    <text evidence="3">Belongs to the glycosyl hydrolase 18 family. Chitinase class V subfamily.</text>
</comment>
<evidence type="ECO:0000256" key="9">
    <source>
        <dbReference type="ARBA" id="ARBA00023026"/>
    </source>
</evidence>
<comment type="caution">
    <text evidence="18">The sequence shown here is derived from an EMBL/GenBank/DDBJ whole genome shotgun (WGS) entry which is preliminary data.</text>
</comment>
<evidence type="ECO:0000313" key="18">
    <source>
        <dbReference type="EMBL" id="KAK0705051.1"/>
    </source>
</evidence>
<dbReference type="CDD" id="cd00118">
    <property type="entry name" value="LysM"/>
    <property type="match status" value="1"/>
</dbReference>
<evidence type="ECO:0000256" key="11">
    <source>
        <dbReference type="ARBA" id="ARBA00023295"/>
    </source>
</evidence>
<keyword evidence="9" id="KW-0843">Virulence</keyword>
<evidence type="ECO:0000256" key="10">
    <source>
        <dbReference type="ARBA" id="ARBA00023277"/>
    </source>
</evidence>
<dbReference type="GO" id="GO:0005576">
    <property type="term" value="C:extracellular region"/>
    <property type="evidence" value="ECO:0007669"/>
    <property type="project" value="UniProtKB-SubCell"/>
</dbReference>
<feature type="signal peptide" evidence="15">
    <location>
        <begin position="1"/>
        <end position="22"/>
    </location>
</feature>
<evidence type="ECO:0000313" key="19">
    <source>
        <dbReference type="Proteomes" id="UP001172102"/>
    </source>
</evidence>
<dbReference type="InterPro" id="IPR036779">
    <property type="entry name" value="LysM_dom_sf"/>
</dbReference>
<evidence type="ECO:0000256" key="5">
    <source>
        <dbReference type="ARBA" id="ARBA00022525"/>
    </source>
</evidence>
<dbReference type="SMART" id="SM00636">
    <property type="entry name" value="Glyco_18"/>
    <property type="match status" value="1"/>
</dbReference>
<dbReference type="InterPro" id="IPR017853">
    <property type="entry name" value="GH"/>
</dbReference>
<dbReference type="GO" id="GO:0006032">
    <property type="term" value="P:chitin catabolic process"/>
    <property type="evidence" value="ECO:0007669"/>
    <property type="project" value="UniProtKB-KW"/>
</dbReference>
<dbReference type="PROSITE" id="PS51782">
    <property type="entry name" value="LYSM"/>
    <property type="match status" value="2"/>
</dbReference>
<dbReference type="Pfam" id="PF00704">
    <property type="entry name" value="Glyco_hydro_18"/>
    <property type="match status" value="1"/>
</dbReference>
<evidence type="ECO:0000256" key="4">
    <source>
        <dbReference type="ARBA" id="ARBA00012729"/>
    </source>
</evidence>
<keyword evidence="12" id="KW-0624">Polysaccharide degradation</keyword>
<protein>
    <recommendedName>
        <fullName evidence="4">chitinase</fullName>
        <ecNumber evidence="4">3.2.1.14</ecNumber>
    </recommendedName>
</protein>
<dbReference type="GO" id="GO:0000272">
    <property type="term" value="P:polysaccharide catabolic process"/>
    <property type="evidence" value="ECO:0007669"/>
    <property type="project" value="UniProtKB-KW"/>
</dbReference>
<feature type="chain" id="PRO_5041241163" description="chitinase" evidence="15">
    <location>
        <begin position="23"/>
        <end position="1261"/>
    </location>
</feature>
<comment type="catalytic activity">
    <reaction evidence="1">
        <text>Random endo-hydrolysis of N-acetyl-beta-D-glucosaminide (1-&gt;4)-beta-linkages in chitin and chitodextrins.</text>
        <dbReference type="EC" id="3.2.1.14"/>
    </reaction>
</comment>
<evidence type="ECO:0000259" key="17">
    <source>
        <dbReference type="PROSITE" id="PS51910"/>
    </source>
</evidence>
<keyword evidence="14" id="KW-1133">Transmembrane helix</keyword>
<dbReference type="InterPro" id="IPR001223">
    <property type="entry name" value="Glyco_hydro18_cat"/>
</dbReference>
<dbReference type="GO" id="GO:0008061">
    <property type="term" value="F:chitin binding"/>
    <property type="evidence" value="ECO:0007669"/>
    <property type="project" value="UniProtKB-KW"/>
</dbReference>
<evidence type="ECO:0000256" key="2">
    <source>
        <dbReference type="ARBA" id="ARBA00004613"/>
    </source>
</evidence>
<dbReference type="SUPFAM" id="SSF54106">
    <property type="entry name" value="LysM domain"/>
    <property type="match status" value="2"/>
</dbReference>
<dbReference type="PROSITE" id="PS01095">
    <property type="entry name" value="GH18_1"/>
    <property type="match status" value="1"/>
</dbReference>
<dbReference type="InterPro" id="IPR053214">
    <property type="entry name" value="LysM12-like"/>
</dbReference>
<dbReference type="Gene3D" id="3.30.60.10">
    <property type="entry name" value="Endochitinase-like"/>
    <property type="match status" value="1"/>
</dbReference>
<feature type="domain" description="LysM" evidence="16">
    <location>
        <begin position="292"/>
        <end position="337"/>
    </location>
</feature>
<gene>
    <name evidence="18" type="ORF">B0H67DRAFT_498289</name>
</gene>
<evidence type="ECO:0000256" key="14">
    <source>
        <dbReference type="SAM" id="Phobius"/>
    </source>
</evidence>
<dbReference type="CDD" id="cd00035">
    <property type="entry name" value="ChtBD1"/>
    <property type="match status" value="1"/>
</dbReference>
<keyword evidence="19" id="KW-1185">Reference proteome</keyword>
<dbReference type="CDD" id="cd02878">
    <property type="entry name" value="GH18_zymocin_alpha"/>
    <property type="match status" value="1"/>
</dbReference>